<organism evidence="1 2">
    <name type="scientific">Halosimplex pelagicum</name>
    <dbReference type="NCBI Taxonomy" id="869886"/>
    <lineage>
        <taxon>Archaea</taxon>
        <taxon>Methanobacteriati</taxon>
        <taxon>Methanobacteriota</taxon>
        <taxon>Stenosarchaea group</taxon>
        <taxon>Halobacteria</taxon>
        <taxon>Halobacteriales</taxon>
        <taxon>Haloarculaceae</taxon>
        <taxon>Halosimplex</taxon>
    </lineage>
</organism>
<dbReference type="Proteomes" id="UP000509346">
    <property type="component" value="Chromosome"/>
</dbReference>
<dbReference type="AlphaFoldDB" id="A0A7D5P8Y2"/>
<dbReference type="KEGG" id="hpel:HZS54_08830"/>
<dbReference type="Gene3D" id="3.40.190.270">
    <property type="match status" value="1"/>
</dbReference>
<reference evidence="1 2" key="1">
    <citation type="submission" date="2020-07" db="EMBL/GenBank/DDBJ databases">
        <title>Halosimplex litoreum sp. nov. and Halosimplex rubrum sp. nov., isolated from different salt environments.</title>
        <authorList>
            <person name="Cui H."/>
        </authorList>
    </citation>
    <scope>NUCLEOTIDE SEQUENCE [LARGE SCALE GENOMIC DNA]</scope>
    <source>
        <strain evidence="1 2">R2</strain>
    </source>
</reference>
<dbReference type="RefSeq" id="WP_179921993.1">
    <property type="nucleotide sequence ID" value="NZ_CP058909.1"/>
</dbReference>
<keyword evidence="2" id="KW-1185">Reference proteome</keyword>
<evidence type="ECO:0000313" key="2">
    <source>
        <dbReference type="Proteomes" id="UP000509346"/>
    </source>
</evidence>
<name>A0A7D5P8Y2_9EURY</name>
<accession>A0A7D5P8Y2</accession>
<dbReference type="EMBL" id="CP058909">
    <property type="protein sequence ID" value="QLH81724.1"/>
    <property type="molecule type" value="Genomic_DNA"/>
</dbReference>
<proteinExistence type="predicted"/>
<dbReference type="SUPFAM" id="SSF53850">
    <property type="entry name" value="Periplasmic binding protein-like II"/>
    <property type="match status" value="1"/>
</dbReference>
<dbReference type="OrthoDB" id="305927at2157"/>
<evidence type="ECO:0000313" key="1">
    <source>
        <dbReference type="EMBL" id="QLH81724.1"/>
    </source>
</evidence>
<protein>
    <submittedName>
        <fullName evidence="1">ABC transporter substrate-binding protein</fullName>
    </submittedName>
</protein>
<dbReference type="GeneID" id="56082689"/>
<dbReference type="Gene3D" id="3.40.190.10">
    <property type="entry name" value="Periplasmic binding protein-like II"/>
    <property type="match status" value="1"/>
</dbReference>
<sequence length="332" mass="37997">MALDLSVACWTRDLTRSLLTGAVEPDGVDATVIAEYPPRRHRRFFERGDFDVCEVSLASYLSSRERPEEYPFTAIPVFPCKKFPQSFCYRRTDAGIEDPSDLAGERVGVQSWQTTRDVWMRGIARERYGLDLSEVTWYRRKEDDVPVDIPDRYDIRTVPGEQGGEAMVDPDDLRAMFFDGDLVAAMEPANAMFHSVVESDDAALMFDDPVETEREYYRDTGIHPIMHTVAVRDELLDEHPWLAVSLFDAFREARDDALEANLSPSTHTTNTWAHLHLVEQDRVLGDDAWEYGLTDRTVPELEKFQEYAEHQGLIPGRYDLDDLFADCSVART</sequence>
<gene>
    <name evidence="1" type="ORF">HZS54_08830</name>
</gene>